<evidence type="ECO:0000313" key="3">
    <source>
        <dbReference type="Proteomes" id="UP000718821"/>
    </source>
</evidence>
<proteinExistence type="predicted"/>
<protein>
    <submittedName>
        <fullName evidence="2">Uncharacterized protein</fullName>
    </submittedName>
</protein>
<reference evidence="2" key="1">
    <citation type="submission" date="2020-08" db="EMBL/GenBank/DDBJ databases">
        <authorList>
            <person name="Cejkova D."/>
            <person name="Kubasova T."/>
            <person name="Jahodarova E."/>
            <person name="Rychlik I."/>
        </authorList>
    </citation>
    <scope>NUCLEOTIDE SEQUENCE</scope>
    <source>
        <strain evidence="2">An836</strain>
    </source>
</reference>
<gene>
    <name evidence="2" type="ORF">H7U32_09445</name>
</gene>
<keyword evidence="1" id="KW-1133">Transmembrane helix</keyword>
<keyword evidence="1" id="KW-0472">Membrane</keyword>
<keyword evidence="3" id="KW-1185">Reference proteome</keyword>
<sequence>SEGVFSVLGDILPLPLLSQALRSVLAGSVRGVAQAALCLVVLLALAALASCAFLVLRRQVRPERVFAS</sequence>
<accession>A0A938WZG2</accession>
<organism evidence="2 3">
    <name type="scientific">Bifidobacterium pullorum subsp. saeculare</name>
    <dbReference type="NCBI Taxonomy" id="78257"/>
    <lineage>
        <taxon>Bacteria</taxon>
        <taxon>Bacillati</taxon>
        <taxon>Actinomycetota</taxon>
        <taxon>Actinomycetes</taxon>
        <taxon>Bifidobacteriales</taxon>
        <taxon>Bifidobacteriaceae</taxon>
        <taxon>Bifidobacterium</taxon>
    </lineage>
</organism>
<feature type="non-terminal residue" evidence="2">
    <location>
        <position position="1"/>
    </location>
</feature>
<dbReference type="Proteomes" id="UP000718821">
    <property type="component" value="Unassembled WGS sequence"/>
</dbReference>
<evidence type="ECO:0000313" key="2">
    <source>
        <dbReference type="EMBL" id="MBM6700498.1"/>
    </source>
</evidence>
<comment type="caution">
    <text evidence="2">The sequence shown here is derived from an EMBL/GenBank/DDBJ whole genome shotgun (WGS) entry which is preliminary data.</text>
</comment>
<evidence type="ECO:0000256" key="1">
    <source>
        <dbReference type="SAM" id="Phobius"/>
    </source>
</evidence>
<dbReference type="AlphaFoldDB" id="A0A938WZG2"/>
<keyword evidence="1" id="KW-0812">Transmembrane</keyword>
<feature type="transmembrane region" description="Helical" evidence="1">
    <location>
        <begin position="32"/>
        <end position="56"/>
    </location>
</feature>
<reference evidence="2" key="2">
    <citation type="journal article" date="2021" name="Sci. Rep.">
        <title>The distribution of antibiotic resistance genes in chicken gut microbiota commensals.</title>
        <authorList>
            <person name="Juricova H."/>
            <person name="Matiasovicova J."/>
            <person name="Kubasova T."/>
            <person name="Cejkova D."/>
            <person name="Rychlik I."/>
        </authorList>
    </citation>
    <scope>NUCLEOTIDE SEQUENCE</scope>
    <source>
        <strain evidence="2">An836</strain>
    </source>
</reference>
<name>A0A938WZG2_9BIFI</name>
<dbReference type="EMBL" id="JACLYU010000072">
    <property type="protein sequence ID" value="MBM6700498.1"/>
    <property type="molecule type" value="Genomic_DNA"/>
</dbReference>